<dbReference type="NCBIfam" id="TIGR04057">
    <property type="entry name" value="SusC_RagA_signa"/>
    <property type="match status" value="1"/>
</dbReference>
<dbReference type="GO" id="GO:0009279">
    <property type="term" value="C:cell outer membrane"/>
    <property type="evidence" value="ECO:0007669"/>
    <property type="project" value="UniProtKB-SubCell"/>
</dbReference>
<keyword evidence="8" id="KW-0732">Signal</keyword>
<evidence type="ECO:0000256" key="1">
    <source>
        <dbReference type="ARBA" id="ARBA00004571"/>
    </source>
</evidence>
<keyword evidence="11" id="KW-1185">Reference proteome</keyword>
<dbReference type="InterPro" id="IPR012910">
    <property type="entry name" value="Plug_dom"/>
</dbReference>
<dbReference type="Gene3D" id="2.40.170.20">
    <property type="entry name" value="TonB-dependent receptor, beta-barrel domain"/>
    <property type="match status" value="1"/>
</dbReference>
<dbReference type="InterPro" id="IPR023997">
    <property type="entry name" value="TonB-dep_OMP_SusC/RagA_CS"/>
</dbReference>
<dbReference type="Pfam" id="PF07715">
    <property type="entry name" value="Plug"/>
    <property type="match status" value="1"/>
</dbReference>
<evidence type="ECO:0000256" key="7">
    <source>
        <dbReference type="PROSITE-ProRule" id="PRU01360"/>
    </source>
</evidence>
<keyword evidence="6 7" id="KW-0998">Cell outer membrane</keyword>
<accession>A0A378U6C2</accession>
<evidence type="ECO:0000259" key="9">
    <source>
        <dbReference type="Pfam" id="PF07715"/>
    </source>
</evidence>
<feature type="domain" description="TonB-dependent receptor plug" evidence="9">
    <location>
        <begin position="126"/>
        <end position="233"/>
    </location>
</feature>
<comment type="subcellular location">
    <subcellularLocation>
        <location evidence="1 7">Cell outer membrane</location>
        <topology evidence="1 7">Multi-pass membrane protein</topology>
    </subcellularLocation>
</comment>
<dbReference type="Gene3D" id="2.60.40.1120">
    <property type="entry name" value="Carboxypeptidase-like, regulatory domain"/>
    <property type="match status" value="1"/>
</dbReference>
<evidence type="ECO:0000256" key="5">
    <source>
        <dbReference type="ARBA" id="ARBA00023136"/>
    </source>
</evidence>
<dbReference type="PROSITE" id="PS52016">
    <property type="entry name" value="TONB_DEPENDENT_REC_3"/>
    <property type="match status" value="1"/>
</dbReference>
<proteinExistence type="inferred from homology"/>
<dbReference type="NCBIfam" id="TIGR04056">
    <property type="entry name" value="OMP_RagA_SusC"/>
    <property type="match status" value="1"/>
</dbReference>
<evidence type="ECO:0000256" key="8">
    <source>
        <dbReference type="SAM" id="SignalP"/>
    </source>
</evidence>
<evidence type="ECO:0000256" key="2">
    <source>
        <dbReference type="ARBA" id="ARBA00022448"/>
    </source>
</evidence>
<keyword evidence="2 7" id="KW-0813">Transport</keyword>
<dbReference type="SUPFAM" id="SSF56935">
    <property type="entry name" value="Porins"/>
    <property type="match status" value="1"/>
</dbReference>
<name>A0A378U6C2_MYROD</name>
<dbReference type="InterPro" id="IPR008969">
    <property type="entry name" value="CarboxyPept-like_regulatory"/>
</dbReference>
<dbReference type="AlphaFoldDB" id="A0A378U6C2"/>
<evidence type="ECO:0000256" key="4">
    <source>
        <dbReference type="ARBA" id="ARBA00022692"/>
    </source>
</evidence>
<keyword evidence="5 7" id="KW-0472">Membrane</keyword>
<dbReference type="Pfam" id="PF13715">
    <property type="entry name" value="CarbopepD_reg_2"/>
    <property type="match status" value="1"/>
</dbReference>
<dbReference type="InterPro" id="IPR023996">
    <property type="entry name" value="TonB-dep_OMP_SusC/RagA"/>
</dbReference>
<dbReference type="InterPro" id="IPR039426">
    <property type="entry name" value="TonB-dep_rcpt-like"/>
</dbReference>
<dbReference type="Gene3D" id="2.170.130.10">
    <property type="entry name" value="TonB-dependent receptor, plug domain"/>
    <property type="match status" value="1"/>
</dbReference>
<keyword evidence="10" id="KW-0675">Receptor</keyword>
<dbReference type="InterPro" id="IPR036942">
    <property type="entry name" value="Beta-barrel_TonB_sf"/>
</dbReference>
<evidence type="ECO:0000256" key="3">
    <source>
        <dbReference type="ARBA" id="ARBA00022452"/>
    </source>
</evidence>
<dbReference type="SUPFAM" id="SSF49464">
    <property type="entry name" value="Carboxypeptidase regulatory domain-like"/>
    <property type="match status" value="1"/>
</dbReference>
<feature type="signal peptide" evidence="8">
    <location>
        <begin position="1"/>
        <end position="33"/>
    </location>
</feature>
<organism evidence="10 11">
    <name type="scientific">Myroides odoratus</name>
    <name type="common">Flavobacterium odoratum</name>
    <dbReference type="NCBI Taxonomy" id="256"/>
    <lineage>
        <taxon>Bacteria</taxon>
        <taxon>Pseudomonadati</taxon>
        <taxon>Bacteroidota</taxon>
        <taxon>Flavobacteriia</taxon>
        <taxon>Flavobacteriales</taxon>
        <taxon>Flavobacteriaceae</taxon>
        <taxon>Myroides</taxon>
    </lineage>
</organism>
<dbReference type="EMBL" id="UGQL01000002">
    <property type="protein sequence ID" value="STZ69862.1"/>
    <property type="molecule type" value="Genomic_DNA"/>
</dbReference>
<sequence>MLLKIIKFLVKMKSIQLRLLLGSLLLLCNIAVAQQITVTGVVREPNGDSLPGVSVIVSNTTHGVQTDLNGRYSLSVNEGDILYFDYIGFKPQSIPVNKQSVIDVVLLEDAVHLDDVVIVAYGTQKQKAVVGAISQIKSDVLDKQVATSVVTALQGTVAGVNIINSSSQPGESPTIRVRGIGSINASADPLIILDGAPYSGNLNSISADQIEAINILKDASSTALYGSRGSNGVILIKTKMGKRNSEPEVQVKLSSGVAFDAVRTHNVLDTEGYTTYLWEGRKNNYQYVLGQEEAIARKNASDGLVSYFGYNPFGTNQPVDYNGNWTVKDPLLWETDWKKELQRNQAFRNEYNFNIAGGSDKTTYFLSANYLNQDGMIKTSNFERTTVRLNLESQITDWLQVGANTAYASSNQNFPTQSGTNLYSPMNWIYAMPSVFPVYKRDAKGQLVYDPTGGKIYDYGNASSKDVNSVRPIMSGENAVGILFNNSTINRRSSLSWNGFAKVDLTEGLYFKSNLSYEKYDYNVKEYNNAQYGQASSVKGRVQKAKDTSETINFINALHYDKVIGDHHFAADGIVEAYRFKQDLFHASSTGYLPGNTEIGSGTALESIEGYEVEDRLTSYLGRVSYDYNNAYFIEGSFRRDSSTRFDKSVRAGNFYSIGGSWIVSSEDFLANLSYIDLLKLRVSYGELGNNNLKDKYFPYLRLFETGYNQLDNPGVVLGDLTDPYLTWEKTASFNVGLDFSLFNNRLEGSVDYYKKRSIDLLFAIPQAPSTGNLELLSNAGTIENYGLEVSLTTHLLRTKDWKWDTSLNFSIDRNKIKSLTQDSFISGLNRWEEGRSLYDFYLREWAGVDPNDGYGMWYKDVLDAQGQVTGRETTKDYDEATRYYKQSALPKVVGGFNTSLSYKNFDFSAFFNFSLGGYIYDNDYASLMGGISKGYQSSPDLENRWQKPGDITDTPIILNASNNFAATSTRFLYKNDYLRLKALTIGYSLPVDRLSKIKLKQARVYIQGENLLTFQSHQGIDPEQAINGVTNYRVPLSATVSVGLNINF</sequence>
<feature type="chain" id="PRO_5016589974" evidence="8">
    <location>
        <begin position="34"/>
        <end position="1049"/>
    </location>
</feature>
<dbReference type="InterPro" id="IPR037066">
    <property type="entry name" value="Plug_dom_sf"/>
</dbReference>
<keyword evidence="4 7" id="KW-0812">Transmembrane</keyword>
<dbReference type="Proteomes" id="UP000255024">
    <property type="component" value="Unassembled WGS sequence"/>
</dbReference>
<gene>
    <name evidence="10" type="primary">fepA</name>
    <name evidence="10" type="ORF">NCTC11179_03382</name>
</gene>
<keyword evidence="3 7" id="KW-1134">Transmembrane beta strand</keyword>
<comment type="similarity">
    <text evidence="7">Belongs to the TonB-dependent receptor family.</text>
</comment>
<evidence type="ECO:0000313" key="11">
    <source>
        <dbReference type="Proteomes" id="UP000255024"/>
    </source>
</evidence>
<evidence type="ECO:0000313" key="10">
    <source>
        <dbReference type="EMBL" id="STZ69862.1"/>
    </source>
</evidence>
<evidence type="ECO:0000256" key="6">
    <source>
        <dbReference type="ARBA" id="ARBA00023237"/>
    </source>
</evidence>
<reference evidence="10 11" key="1">
    <citation type="submission" date="2018-06" db="EMBL/GenBank/DDBJ databases">
        <authorList>
            <consortium name="Pathogen Informatics"/>
            <person name="Doyle S."/>
        </authorList>
    </citation>
    <scope>NUCLEOTIDE SEQUENCE [LARGE SCALE GENOMIC DNA]</scope>
    <source>
        <strain evidence="10 11">NCTC11179</strain>
    </source>
</reference>
<protein>
    <submittedName>
        <fullName evidence="10">Enterobactin outer-membrane receptor</fullName>
    </submittedName>
</protein>